<comment type="caution">
    <text evidence="1">The sequence shown here is derived from an EMBL/GenBank/DDBJ whole genome shotgun (WGS) entry which is preliminary data.</text>
</comment>
<name>A0A5J4KMV8_9CHLR</name>
<reference evidence="1 2" key="1">
    <citation type="submission" date="2019-10" db="EMBL/GenBank/DDBJ databases">
        <title>Dictyobacter vulcani sp. nov., within the class Ktedonobacteria, isolated from soil of volcanic Mt. Zao.</title>
        <authorList>
            <person name="Zheng Y."/>
            <person name="Wang C.M."/>
            <person name="Sakai Y."/>
            <person name="Abe K."/>
            <person name="Yokota A."/>
            <person name="Yabe S."/>
        </authorList>
    </citation>
    <scope>NUCLEOTIDE SEQUENCE [LARGE SCALE GENOMIC DNA]</scope>
    <source>
        <strain evidence="1 2">W12</strain>
    </source>
</reference>
<proteinExistence type="predicted"/>
<evidence type="ECO:0008006" key="3">
    <source>
        <dbReference type="Google" id="ProtNLM"/>
    </source>
</evidence>
<evidence type="ECO:0000313" key="1">
    <source>
        <dbReference type="EMBL" id="GER87459.1"/>
    </source>
</evidence>
<dbReference type="RefSeq" id="WP_162005042.1">
    <property type="nucleotide sequence ID" value="NZ_BKZW01000001.1"/>
</dbReference>
<dbReference type="Proteomes" id="UP000326912">
    <property type="component" value="Unassembled WGS sequence"/>
</dbReference>
<dbReference type="EMBL" id="BKZW01000001">
    <property type="protein sequence ID" value="GER87459.1"/>
    <property type="molecule type" value="Genomic_DNA"/>
</dbReference>
<dbReference type="AlphaFoldDB" id="A0A5J4KMV8"/>
<accession>A0A5J4KMV8</accession>
<evidence type="ECO:0000313" key="2">
    <source>
        <dbReference type="Proteomes" id="UP000326912"/>
    </source>
</evidence>
<gene>
    <name evidence="1" type="ORF">KDW_16210</name>
</gene>
<keyword evidence="2" id="KW-1185">Reference proteome</keyword>
<organism evidence="1 2">
    <name type="scientific">Dictyobacter vulcani</name>
    <dbReference type="NCBI Taxonomy" id="2607529"/>
    <lineage>
        <taxon>Bacteria</taxon>
        <taxon>Bacillati</taxon>
        <taxon>Chloroflexota</taxon>
        <taxon>Ktedonobacteria</taxon>
        <taxon>Ktedonobacterales</taxon>
        <taxon>Dictyobacteraceae</taxon>
        <taxon>Dictyobacter</taxon>
    </lineage>
</organism>
<sequence length="127" mass="14605">MFSALKQYIKYRIMCILYDVMKTRYEAQNWSITTNCPSCTQLIPITAHFCAYCGQEVQLAITNQKTVQLQITGPLQIKQVVTMLPPDAAHGRFLRYARTQKNQIGPATLAHRQLQDLEGPRIPHHNY</sequence>
<protein>
    <recommendedName>
        <fullName evidence="3">Zinc-ribbon domain-containing protein</fullName>
    </recommendedName>
</protein>